<keyword evidence="1" id="KW-1133">Transmembrane helix</keyword>
<feature type="transmembrane region" description="Helical" evidence="1">
    <location>
        <begin position="221"/>
        <end position="241"/>
    </location>
</feature>
<dbReference type="HOGENOM" id="CLU_098528_0_0_2"/>
<dbReference type="PaxDb" id="593117-TGAM_1553"/>
<evidence type="ECO:0000313" key="2">
    <source>
        <dbReference type="EMBL" id="ACS34055.1"/>
    </source>
</evidence>
<dbReference type="InterPro" id="IPR036390">
    <property type="entry name" value="WH_DNA-bd_sf"/>
</dbReference>
<dbReference type="KEGG" id="tga:TGAM_1553"/>
<dbReference type="InterPro" id="IPR036388">
    <property type="entry name" value="WH-like_DNA-bd_sf"/>
</dbReference>
<accession>C5A743</accession>
<dbReference type="PANTHER" id="PTHR43132">
    <property type="entry name" value="ARSENICAL RESISTANCE OPERON REPRESSOR ARSR-RELATED"/>
    <property type="match status" value="1"/>
</dbReference>
<dbReference type="Gene3D" id="1.10.10.10">
    <property type="entry name" value="Winged helix-like DNA-binding domain superfamily/Winged helix DNA-binding domain"/>
    <property type="match status" value="1"/>
</dbReference>
<dbReference type="EMBL" id="CP001398">
    <property type="protein sequence ID" value="ACS34055.1"/>
    <property type="molecule type" value="Genomic_DNA"/>
</dbReference>
<name>C5A743_THEGJ</name>
<organism evidence="2 3">
    <name type="scientific">Thermococcus gammatolerans (strain DSM 15229 / JCM 11827 / EJ3)</name>
    <dbReference type="NCBI Taxonomy" id="593117"/>
    <lineage>
        <taxon>Archaea</taxon>
        <taxon>Methanobacteriati</taxon>
        <taxon>Methanobacteriota</taxon>
        <taxon>Thermococci</taxon>
        <taxon>Thermococcales</taxon>
        <taxon>Thermococcaceae</taxon>
        <taxon>Thermococcus</taxon>
    </lineage>
</organism>
<keyword evidence="1" id="KW-0472">Membrane</keyword>
<dbReference type="Pfam" id="PF12840">
    <property type="entry name" value="HTH_20"/>
    <property type="match status" value="1"/>
</dbReference>
<dbReference type="SUPFAM" id="SSF46785">
    <property type="entry name" value="Winged helix' DNA-binding domain"/>
    <property type="match status" value="1"/>
</dbReference>
<sequence>MERFNTPPPKLLRGNRVGEGKIIEINDETAKLLAQIITNEKALAILHAVEEEPKSLTQIAEELGFPLSTVSYHIDRMLRVGLVEVAGKKYGKKLQEVKLYRASNKPILIVPRREAPKVTKKLSAFEKLHVISLSIASIVSLLVYKVLERFARPGVVRTVFVNNTSTSALEVVRSNSTTSTAEKFIPGSVSSVTSNTTNNTTILPTTAPVKNVTHNAQGDTLVLLGTVLTFAVVFAVTYLLLRRKRF</sequence>
<evidence type="ECO:0000256" key="1">
    <source>
        <dbReference type="SAM" id="Phobius"/>
    </source>
</evidence>
<protein>
    <submittedName>
        <fullName evidence="2">Transcription regulator, ArsR family</fullName>
    </submittedName>
</protein>
<dbReference type="InterPro" id="IPR051011">
    <property type="entry name" value="Metal_resp_trans_reg"/>
</dbReference>
<proteinExistence type="predicted"/>
<dbReference type="eggNOG" id="arCOG01686">
    <property type="taxonomic scope" value="Archaea"/>
</dbReference>
<gene>
    <name evidence="2" type="ordered locus">TGAM_1553</name>
</gene>
<dbReference type="STRING" id="593117.TGAM_1553"/>
<reference evidence="2 3" key="1">
    <citation type="journal article" date="2007" name="Genome Biol.">
        <title>Genome analysis and genome-wide proteomics of Thermococcus gammatolerans, the most radioresistant organism known amongst the Archaea.</title>
        <authorList>
            <person name="Zivanovic Y."/>
            <person name="Armengaud J."/>
            <person name="Lagorce A."/>
            <person name="Leplat C."/>
            <person name="Guerin P."/>
            <person name="Dutertre M."/>
            <person name="Anthouard V."/>
            <person name="Forterre P."/>
            <person name="Wincker P."/>
            <person name="Confalonieri F."/>
        </authorList>
    </citation>
    <scope>NUCLEOTIDE SEQUENCE [LARGE SCALE GENOMIC DNA]</scope>
    <source>
        <strain evidence="3">DSM 15229 / JCM 11827 / EJ3</strain>
    </source>
</reference>
<dbReference type="AlphaFoldDB" id="C5A743"/>
<dbReference type="PANTHER" id="PTHR43132:SF2">
    <property type="entry name" value="ARSENICAL RESISTANCE OPERON REPRESSOR ARSR-RELATED"/>
    <property type="match status" value="1"/>
</dbReference>
<dbReference type="PATRIC" id="fig|593117.10.peg.1557"/>
<dbReference type="InterPro" id="IPR011991">
    <property type="entry name" value="ArsR-like_HTH"/>
</dbReference>
<dbReference type="CDD" id="cd00090">
    <property type="entry name" value="HTH_ARSR"/>
    <property type="match status" value="1"/>
</dbReference>
<keyword evidence="1" id="KW-0812">Transmembrane</keyword>
<keyword evidence="3" id="KW-1185">Reference proteome</keyword>
<evidence type="ECO:0000313" key="3">
    <source>
        <dbReference type="Proteomes" id="UP000001488"/>
    </source>
</evidence>
<dbReference type="Proteomes" id="UP000001488">
    <property type="component" value="Chromosome"/>
</dbReference>